<keyword evidence="4" id="KW-0472">Membrane</keyword>
<dbReference type="PANTHER" id="PTHR46877">
    <property type="entry name" value="EPH RECEPTOR A5"/>
    <property type="match status" value="1"/>
</dbReference>
<keyword evidence="2" id="KW-0547">Nucleotide-binding</keyword>
<dbReference type="GO" id="GO:0005524">
    <property type="term" value="F:ATP binding"/>
    <property type="evidence" value="ECO:0007669"/>
    <property type="project" value="UniProtKB-KW"/>
</dbReference>
<dbReference type="Pfam" id="PF00536">
    <property type="entry name" value="SAM_1"/>
    <property type="match status" value="1"/>
</dbReference>
<feature type="domain" description="SAM" evidence="6">
    <location>
        <begin position="62"/>
        <end position="122"/>
    </location>
</feature>
<dbReference type="EMBL" id="FR913094">
    <property type="protein sequence ID" value="CDQ92328.1"/>
    <property type="molecule type" value="Genomic_DNA"/>
</dbReference>
<dbReference type="PANTHER" id="PTHR46877:SF14">
    <property type="entry name" value="RECEPTOR PROTEIN-TYROSINE KINASE"/>
    <property type="match status" value="1"/>
</dbReference>
<evidence type="ECO:0000313" key="7">
    <source>
        <dbReference type="EMBL" id="CDQ92328.1"/>
    </source>
</evidence>
<sequence>MESIYCLLKEPSLYSIASFLEYSPVCQSQSTLTSYCPSSSVLLPSHPLLDQRAPPAPSACGSVGEWLRAIKMERYEDSFLQAGFTSVELLAQITAEDLLRLGVTLAGHQRKILSSIQTLTMTKSPGTIRF</sequence>
<dbReference type="InterPro" id="IPR050449">
    <property type="entry name" value="Ephrin_rcpt_TKs"/>
</dbReference>
<gene>
    <name evidence="7" type="ORF">GSONMT00042966001</name>
</gene>
<evidence type="ECO:0000256" key="3">
    <source>
        <dbReference type="ARBA" id="ARBA00022840"/>
    </source>
</evidence>
<dbReference type="AlphaFoldDB" id="A0A060YKG8"/>
<proteinExistence type="predicted"/>
<dbReference type="InterPro" id="IPR013761">
    <property type="entry name" value="SAM/pointed_sf"/>
</dbReference>
<comment type="subcellular location">
    <subcellularLocation>
        <location evidence="1">Membrane</location>
        <topology evidence="1">Single-pass membrane protein</topology>
    </subcellularLocation>
</comment>
<reference evidence="7" key="1">
    <citation type="journal article" date="2014" name="Nat. Commun.">
        <title>The rainbow trout genome provides novel insights into evolution after whole-genome duplication in vertebrates.</title>
        <authorList>
            <person name="Berthelot C."/>
            <person name="Brunet F."/>
            <person name="Chalopin D."/>
            <person name="Juanchich A."/>
            <person name="Bernard M."/>
            <person name="Noel B."/>
            <person name="Bento P."/>
            <person name="Da Silva C."/>
            <person name="Labadie K."/>
            <person name="Alberti A."/>
            <person name="Aury J.M."/>
            <person name="Louis A."/>
            <person name="Dehais P."/>
            <person name="Bardou P."/>
            <person name="Montfort J."/>
            <person name="Klopp C."/>
            <person name="Cabau C."/>
            <person name="Gaspin C."/>
            <person name="Thorgaard G.H."/>
            <person name="Boussaha M."/>
            <person name="Quillet E."/>
            <person name="Guyomard R."/>
            <person name="Galiana D."/>
            <person name="Bobe J."/>
            <person name="Volff J.N."/>
            <person name="Genet C."/>
            <person name="Wincker P."/>
            <person name="Jaillon O."/>
            <person name="Roest Crollius H."/>
            <person name="Guiguen Y."/>
        </authorList>
    </citation>
    <scope>NUCLEOTIDE SEQUENCE [LARGE SCALE GENOMIC DNA]</scope>
</reference>
<keyword evidence="5" id="KW-0675">Receptor</keyword>
<dbReference type="Gene3D" id="1.10.150.50">
    <property type="entry name" value="Transcription Factor, Ets-1"/>
    <property type="match status" value="1"/>
</dbReference>
<evidence type="ECO:0000256" key="2">
    <source>
        <dbReference type="ARBA" id="ARBA00022741"/>
    </source>
</evidence>
<dbReference type="InterPro" id="IPR001660">
    <property type="entry name" value="SAM"/>
</dbReference>
<reference evidence="7" key="2">
    <citation type="submission" date="2014-03" db="EMBL/GenBank/DDBJ databases">
        <authorList>
            <person name="Genoscope - CEA"/>
        </authorList>
    </citation>
    <scope>NUCLEOTIDE SEQUENCE</scope>
</reference>
<name>A0A060YKG8_ONCMY</name>
<keyword evidence="3" id="KW-0067">ATP-binding</keyword>
<dbReference type="SMART" id="SM00454">
    <property type="entry name" value="SAM"/>
    <property type="match status" value="1"/>
</dbReference>
<dbReference type="STRING" id="8022.A0A060YKG8"/>
<dbReference type="PaxDb" id="8022-A0A060YKG8"/>
<evidence type="ECO:0000256" key="4">
    <source>
        <dbReference type="ARBA" id="ARBA00023136"/>
    </source>
</evidence>
<protein>
    <recommendedName>
        <fullName evidence="6">SAM domain-containing protein</fullName>
    </recommendedName>
</protein>
<organism evidence="7 8">
    <name type="scientific">Oncorhynchus mykiss</name>
    <name type="common">Rainbow trout</name>
    <name type="synonym">Salmo gairdneri</name>
    <dbReference type="NCBI Taxonomy" id="8022"/>
    <lineage>
        <taxon>Eukaryota</taxon>
        <taxon>Metazoa</taxon>
        <taxon>Chordata</taxon>
        <taxon>Craniata</taxon>
        <taxon>Vertebrata</taxon>
        <taxon>Euteleostomi</taxon>
        <taxon>Actinopterygii</taxon>
        <taxon>Neopterygii</taxon>
        <taxon>Teleostei</taxon>
        <taxon>Protacanthopterygii</taxon>
        <taxon>Salmoniformes</taxon>
        <taxon>Salmonidae</taxon>
        <taxon>Salmoninae</taxon>
        <taxon>Oncorhynchus</taxon>
    </lineage>
</organism>
<dbReference type="GO" id="GO:0005005">
    <property type="term" value="F:transmembrane-ephrin receptor activity"/>
    <property type="evidence" value="ECO:0007669"/>
    <property type="project" value="TreeGrafter"/>
</dbReference>
<evidence type="ECO:0000313" key="8">
    <source>
        <dbReference type="Proteomes" id="UP000193380"/>
    </source>
</evidence>
<evidence type="ECO:0000256" key="5">
    <source>
        <dbReference type="ARBA" id="ARBA00023170"/>
    </source>
</evidence>
<dbReference type="SUPFAM" id="SSF47769">
    <property type="entry name" value="SAM/Pointed domain"/>
    <property type="match status" value="1"/>
</dbReference>
<dbReference type="Proteomes" id="UP000193380">
    <property type="component" value="Unassembled WGS sequence"/>
</dbReference>
<evidence type="ECO:0000259" key="6">
    <source>
        <dbReference type="PROSITE" id="PS50105"/>
    </source>
</evidence>
<dbReference type="GO" id="GO:0005886">
    <property type="term" value="C:plasma membrane"/>
    <property type="evidence" value="ECO:0007669"/>
    <property type="project" value="TreeGrafter"/>
</dbReference>
<dbReference type="GO" id="GO:0030425">
    <property type="term" value="C:dendrite"/>
    <property type="evidence" value="ECO:0007669"/>
    <property type="project" value="TreeGrafter"/>
</dbReference>
<accession>A0A060YKG8</accession>
<evidence type="ECO:0000256" key="1">
    <source>
        <dbReference type="ARBA" id="ARBA00004167"/>
    </source>
</evidence>
<dbReference type="FunFam" id="1.10.150.50:FF:000001">
    <property type="entry name" value="Ephrin type-A receptor 5"/>
    <property type="match status" value="1"/>
</dbReference>
<dbReference type="PROSITE" id="PS50105">
    <property type="entry name" value="SAM_DOMAIN"/>
    <property type="match status" value="1"/>
</dbReference>
<dbReference type="GO" id="GO:0007411">
    <property type="term" value="P:axon guidance"/>
    <property type="evidence" value="ECO:0007669"/>
    <property type="project" value="TreeGrafter"/>
</dbReference>